<accession>A0A8S1RML7</accession>
<comment type="caution">
    <text evidence="1">The sequence shown here is derived from an EMBL/GenBank/DDBJ whole genome shotgun (WGS) entry which is preliminary data.</text>
</comment>
<gene>
    <name evidence="1" type="ORF">PSON_ATCC_30995.1.T2220002</name>
</gene>
<protein>
    <submittedName>
        <fullName evidence="1">Uncharacterized protein</fullName>
    </submittedName>
</protein>
<keyword evidence="2" id="KW-1185">Reference proteome</keyword>
<dbReference type="AlphaFoldDB" id="A0A8S1RML7"/>
<evidence type="ECO:0000313" key="1">
    <source>
        <dbReference type="EMBL" id="CAD8129416.1"/>
    </source>
</evidence>
<sequence length="157" mass="18445">MSQNRVNGLNYLKIIVALLVFITQENFQMELREENVVKGLMMIKDIRLDIGLNYMTKFLFTIKQFLGVNLKKVVKSIDGMQFKILQKQQVGIMIKRVLNKVSGKNCARDFQITHIFEYGEYKDDFRIGKWLIIKDDSIMQVNLQKLKVAQMFMIKMA</sequence>
<dbReference type="EMBL" id="CAJJDN010000222">
    <property type="protein sequence ID" value="CAD8129416.1"/>
    <property type="molecule type" value="Genomic_DNA"/>
</dbReference>
<evidence type="ECO:0000313" key="2">
    <source>
        <dbReference type="Proteomes" id="UP000692954"/>
    </source>
</evidence>
<organism evidence="1 2">
    <name type="scientific">Paramecium sonneborni</name>
    <dbReference type="NCBI Taxonomy" id="65129"/>
    <lineage>
        <taxon>Eukaryota</taxon>
        <taxon>Sar</taxon>
        <taxon>Alveolata</taxon>
        <taxon>Ciliophora</taxon>
        <taxon>Intramacronucleata</taxon>
        <taxon>Oligohymenophorea</taxon>
        <taxon>Peniculida</taxon>
        <taxon>Parameciidae</taxon>
        <taxon>Paramecium</taxon>
    </lineage>
</organism>
<reference evidence="1" key="1">
    <citation type="submission" date="2021-01" db="EMBL/GenBank/DDBJ databases">
        <authorList>
            <consortium name="Genoscope - CEA"/>
            <person name="William W."/>
        </authorList>
    </citation>
    <scope>NUCLEOTIDE SEQUENCE</scope>
</reference>
<dbReference type="Proteomes" id="UP000692954">
    <property type="component" value="Unassembled WGS sequence"/>
</dbReference>
<proteinExistence type="predicted"/>
<name>A0A8S1RML7_9CILI</name>